<accession>A0A8S5T4A7</accession>
<organism evidence="1">
    <name type="scientific">Siphoviridae sp. ctn8e14</name>
    <dbReference type="NCBI Taxonomy" id="2827936"/>
    <lineage>
        <taxon>Viruses</taxon>
        <taxon>Duplodnaviria</taxon>
        <taxon>Heunggongvirae</taxon>
        <taxon>Uroviricota</taxon>
        <taxon>Caudoviricetes</taxon>
    </lineage>
</organism>
<reference evidence="1" key="1">
    <citation type="journal article" date="2021" name="Proc. Natl. Acad. Sci. U.S.A.">
        <title>A Catalog of Tens of Thousands of Viruses from Human Metagenomes Reveals Hidden Associations with Chronic Diseases.</title>
        <authorList>
            <person name="Tisza M.J."/>
            <person name="Buck C.B."/>
        </authorList>
    </citation>
    <scope>NUCLEOTIDE SEQUENCE</scope>
    <source>
        <strain evidence="1">Ctn8e14</strain>
    </source>
</reference>
<name>A0A8S5T4A7_9CAUD</name>
<sequence length="106" mass="12285">MNIVYIKAVKSLFEQILEKVEKEMGDTRSLEGICETINLWDLSAIHELCNNMAEGIAVNEDRLSFVDKLYLEHIATQFETNSYHEIAMLGLDAGEYLRDEIFRREV</sequence>
<protein>
    <submittedName>
        <fullName evidence="1">Uncharacterized protein</fullName>
    </submittedName>
</protein>
<dbReference type="EMBL" id="BK032747">
    <property type="protein sequence ID" value="DAF58180.1"/>
    <property type="molecule type" value="Genomic_DNA"/>
</dbReference>
<proteinExistence type="predicted"/>
<evidence type="ECO:0000313" key="1">
    <source>
        <dbReference type="EMBL" id="DAF58180.1"/>
    </source>
</evidence>